<keyword evidence="6" id="KW-1185">Reference proteome</keyword>
<dbReference type="InterPro" id="IPR050663">
    <property type="entry name" value="Ankyrin-SOCS_Box"/>
</dbReference>
<dbReference type="PROSITE" id="PS50297">
    <property type="entry name" value="ANK_REP_REGION"/>
    <property type="match status" value="1"/>
</dbReference>
<sequence length="1172" mass="129082">MSSFLSRPSPISTLEQRHSALSMKRPQPSDNDRQRARELMSEYQTETNQRVGDGFTYKDANGVLDKIAQGIILNVTPALVDTLFTYNANVSIRRFKSTSWWKVVIRKDQDDVRSHVLKQAISTCSDEVVLRLAENADMASINDAIPIAISRGDTFKTYILLQRGGDVSGLCDQFQMAVESGSDEMVYTLLSHGQGVCQDCRNRGLVKAATLGFGVKVHSLLRNKADVSFDNASALLSAIRHRNQSIAEAIASHKDMSKYPLLLDTAVGEAYGQRQYLLLQSLVDAGAKGPKTDETLAKAIENNQLTVARTLVRGGASMTGEGQDWLQSTVRGGRPELLQIALQSKPSHDILAATISHAAKLPDLEISHQMIALLLDAGVRGESVCDSLIQVLSRSLQPHQERSQMALIKLLLQQGQANINLHGGRCVTLVISQGRVDLLGLMLQYNPSFDTLVVALGAAMELVIPDLRREVIDVIFHDKSGTLRFDHAGREVLQQAAVIAAAKSIRLDVLQSLITAETPAATFSAALTGLITGNQKWLTSEGLTVVQALLEHGASGPTVDNAFCQAVTAIDEQAINLLIDFVSNTAFDRALMSLVKHSGAWKEESQLELVERLLVRVCHGQTVNDFLVEAVTACAAGKASQDLIDTIISVSEGVANVNYNLGEPLKRAVVGGDISLLKKLLKFGALAEALTQAFMAIITTTLEEATTLELLETLVTYKEQSGEGFDVQGISIGHLPPLAACLAAHPKSPRLIKRLIKLGCNTETTFLARLGNEKIAEPESVTVLLWALYPREDREISTEVILELISTKENASFASSSTKTTPLIMASRHNRSHVVQTLIKAGADTDTRDRFSTTPLFYASRLGHAETVQQLVKAKPRKNDGSLHEAARNLHIKVIEILIEAGHEANYRSTRREHEGRTAIQELTSKGDGSRDLEVLEAAILALEGGKADLLSQHRGKNALFLAMENLEPYGMTAALLNASMWREMASERNVFVSDDPNTGMKYYYSPTMYLHKGCYTGKSPNVTKLLGLFEQLQCPDRFYAEPAPGQIKFRQPPDAVGMPRKLREAEDKRKADEEKEMARDREHQNKMRRDREEANLKRELTDFSHQQKMAQSEASHRTKIMQNGQVSNQAQAQAAQRLHNAQQHNKESLAYQMNKNNLAEDAMRVKNYYRG</sequence>
<dbReference type="Gene3D" id="1.25.40.20">
    <property type="entry name" value="Ankyrin repeat-containing domain"/>
    <property type="match status" value="2"/>
</dbReference>
<evidence type="ECO:0000256" key="4">
    <source>
        <dbReference type="SAM" id="MobiDB-lite"/>
    </source>
</evidence>
<dbReference type="GO" id="GO:0005634">
    <property type="term" value="C:nucleus"/>
    <property type="evidence" value="ECO:0007669"/>
    <property type="project" value="TreeGrafter"/>
</dbReference>
<dbReference type="Pfam" id="PF12796">
    <property type="entry name" value="Ank_2"/>
    <property type="match status" value="1"/>
</dbReference>
<dbReference type="SUPFAM" id="SSF48403">
    <property type="entry name" value="Ankyrin repeat"/>
    <property type="match status" value="2"/>
</dbReference>
<keyword evidence="1" id="KW-0677">Repeat</keyword>
<reference evidence="5 6" key="1">
    <citation type="submission" date="2017-06" db="EMBL/GenBank/DDBJ databases">
        <title>Comparative genomic analysis of Ambrosia Fusariam Clade fungi.</title>
        <authorList>
            <person name="Stajich J.E."/>
            <person name="Carrillo J."/>
            <person name="Kijimoto T."/>
            <person name="Eskalen A."/>
            <person name="O'Donnell K."/>
            <person name="Kasson M."/>
        </authorList>
    </citation>
    <scope>NUCLEOTIDE SEQUENCE [LARGE SCALE GENOMIC DNA]</scope>
    <source>
        <strain evidence="5">UCR3666</strain>
    </source>
</reference>
<gene>
    <name evidence="5" type="ORF">CDV36_014998</name>
</gene>
<evidence type="ECO:0000313" key="5">
    <source>
        <dbReference type="EMBL" id="RMJ03474.1"/>
    </source>
</evidence>
<evidence type="ECO:0000256" key="3">
    <source>
        <dbReference type="PROSITE-ProRule" id="PRU00023"/>
    </source>
</evidence>
<feature type="repeat" description="ANK" evidence="3">
    <location>
        <begin position="878"/>
        <end position="910"/>
    </location>
</feature>
<feature type="repeat" description="ANK" evidence="3">
    <location>
        <begin position="818"/>
        <end position="850"/>
    </location>
</feature>
<comment type="caution">
    <text evidence="5">The sequence shown here is derived from an EMBL/GenBank/DDBJ whole genome shotgun (WGS) entry which is preliminary data.</text>
</comment>
<dbReference type="GO" id="GO:0000976">
    <property type="term" value="F:transcription cis-regulatory region binding"/>
    <property type="evidence" value="ECO:0007669"/>
    <property type="project" value="TreeGrafter"/>
</dbReference>
<evidence type="ECO:0000313" key="6">
    <source>
        <dbReference type="Proteomes" id="UP000277212"/>
    </source>
</evidence>
<dbReference type="InterPro" id="IPR036770">
    <property type="entry name" value="Ankyrin_rpt-contain_sf"/>
</dbReference>
<proteinExistence type="predicted"/>
<accession>A0A3M2REA7</accession>
<feature type="compositionally biased region" description="Basic and acidic residues" evidence="4">
    <location>
        <begin position="1062"/>
        <end position="1094"/>
    </location>
</feature>
<dbReference type="Proteomes" id="UP000277212">
    <property type="component" value="Unassembled WGS sequence"/>
</dbReference>
<dbReference type="AlphaFoldDB" id="A0A3M2REA7"/>
<protein>
    <submittedName>
        <fullName evidence="5">Uncharacterized protein</fullName>
    </submittedName>
</protein>
<feature type="region of interest" description="Disordered" evidence="4">
    <location>
        <begin position="1045"/>
        <end position="1094"/>
    </location>
</feature>
<name>A0A3M2REA7_9HYPO</name>
<dbReference type="InterPro" id="IPR002110">
    <property type="entry name" value="Ankyrin_rpt"/>
</dbReference>
<feature type="compositionally biased region" description="Polar residues" evidence="4">
    <location>
        <begin position="1"/>
        <end position="14"/>
    </location>
</feature>
<evidence type="ECO:0000256" key="1">
    <source>
        <dbReference type="ARBA" id="ARBA00022737"/>
    </source>
</evidence>
<dbReference type="OrthoDB" id="194358at2759"/>
<dbReference type="PANTHER" id="PTHR24193">
    <property type="entry name" value="ANKYRIN REPEAT PROTEIN"/>
    <property type="match status" value="1"/>
</dbReference>
<dbReference type="PROSITE" id="PS50088">
    <property type="entry name" value="ANK_REPEAT"/>
    <property type="match status" value="2"/>
</dbReference>
<keyword evidence="2 3" id="KW-0040">ANK repeat</keyword>
<evidence type="ECO:0000256" key="2">
    <source>
        <dbReference type="ARBA" id="ARBA00023043"/>
    </source>
</evidence>
<dbReference type="SMART" id="SM00248">
    <property type="entry name" value="ANK"/>
    <property type="match status" value="9"/>
</dbReference>
<dbReference type="PANTHER" id="PTHR24193:SF121">
    <property type="entry name" value="ADA2A-CONTAINING COMPLEX COMPONENT 3, ISOFORM D"/>
    <property type="match status" value="1"/>
</dbReference>
<dbReference type="STRING" id="2010991.A0A3M2REA7"/>
<dbReference type="EMBL" id="NKUJ01000517">
    <property type="protein sequence ID" value="RMJ03474.1"/>
    <property type="molecule type" value="Genomic_DNA"/>
</dbReference>
<feature type="region of interest" description="Disordered" evidence="4">
    <location>
        <begin position="1"/>
        <end position="34"/>
    </location>
</feature>
<organism evidence="5 6">
    <name type="scientific">Fusarium kuroshium</name>
    <dbReference type="NCBI Taxonomy" id="2010991"/>
    <lineage>
        <taxon>Eukaryota</taxon>
        <taxon>Fungi</taxon>
        <taxon>Dikarya</taxon>
        <taxon>Ascomycota</taxon>
        <taxon>Pezizomycotina</taxon>
        <taxon>Sordariomycetes</taxon>
        <taxon>Hypocreomycetidae</taxon>
        <taxon>Hypocreales</taxon>
        <taxon>Nectriaceae</taxon>
        <taxon>Fusarium</taxon>
        <taxon>Fusarium solani species complex</taxon>
    </lineage>
</organism>
<dbReference type="GO" id="GO:0045944">
    <property type="term" value="P:positive regulation of transcription by RNA polymerase II"/>
    <property type="evidence" value="ECO:0007669"/>
    <property type="project" value="TreeGrafter"/>
</dbReference>